<dbReference type="SUPFAM" id="SSF51905">
    <property type="entry name" value="FAD/NAD(P)-binding domain"/>
    <property type="match status" value="1"/>
</dbReference>
<evidence type="ECO:0000313" key="7">
    <source>
        <dbReference type="EMBL" id="KAJ7689671.1"/>
    </source>
</evidence>
<sequence length="604" mass="65709">MTSPHAIEAEYDLVFAGGGTVACVCASRLATAFPDLKILVLECGPTTKDNKQHIQPGQFFTHLAPTSPTVKYFVSKPSVYLAGRSLAIPTGRCIGGSSSINAVVYNHPAASDFDDWENDFNNPGWSSKELIPLLQKVETYEIDPKKPRHGSGGPLKVSYGGQILDLAKQFVELGPKFEKDRPLTDDGNEFGTASINAFHIIPKWVSTNGRRSDVAHHYIYNKDWKNLSVLDGCRVQRVVFEDGIATGVEYLFDKQVYPSAPQDIRTVKARRLVVVSAGAMSTPLVLERSGIGKKDVLEKAGIPVIAEVPGVGENFQDHPNSVAPYLADPNTPTLDSLFRGEPETWGKMTEQWERDGTGLLATNAVDAQIKMRPHPEELAELGPDFAKYWKEVFANKPDKPLFWLCALGGLAGDQSAFPPVKYMCTGCFMGIPASRGYVHISSSDPYADPDFYSGFLSNPVDILALRWGYKKGRELIRRIPAFRGALIPAHPQFPEGSAAALTETGPVPLDAPKVVYSAEDDKAIDEFLRKFVTTAWHPLGTCAMKPFEMGGVVDSKLNVYGVKNLKVADLSIPPSNVNANTYSTGLAIGEKAAVIIAAELGGRL</sequence>
<evidence type="ECO:0000259" key="5">
    <source>
        <dbReference type="PROSITE" id="PS00623"/>
    </source>
</evidence>
<evidence type="ECO:0000256" key="3">
    <source>
        <dbReference type="PIRSR" id="PIRSR000137-2"/>
    </source>
</evidence>
<dbReference type="Pfam" id="PF05199">
    <property type="entry name" value="GMC_oxred_C"/>
    <property type="match status" value="1"/>
</dbReference>
<protein>
    <submittedName>
        <fullName evidence="7">GMC oxidoreductase-domain-containing protein</fullName>
    </submittedName>
</protein>
<gene>
    <name evidence="7" type="ORF">B0H17DRAFT_1066025</name>
</gene>
<name>A0AAD7DEA8_MYCRO</name>
<reference evidence="7" key="1">
    <citation type="submission" date="2023-03" db="EMBL/GenBank/DDBJ databases">
        <title>Massive genome expansion in bonnet fungi (Mycena s.s.) driven by repeated elements and novel gene families across ecological guilds.</title>
        <authorList>
            <consortium name="Lawrence Berkeley National Laboratory"/>
            <person name="Harder C.B."/>
            <person name="Miyauchi S."/>
            <person name="Viragh M."/>
            <person name="Kuo A."/>
            <person name="Thoen E."/>
            <person name="Andreopoulos B."/>
            <person name="Lu D."/>
            <person name="Skrede I."/>
            <person name="Drula E."/>
            <person name="Henrissat B."/>
            <person name="Morin E."/>
            <person name="Kohler A."/>
            <person name="Barry K."/>
            <person name="LaButti K."/>
            <person name="Morin E."/>
            <person name="Salamov A."/>
            <person name="Lipzen A."/>
            <person name="Mereny Z."/>
            <person name="Hegedus B."/>
            <person name="Baldrian P."/>
            <person name="Stursova M."/>
            <person name="Weitz H."/>
            <person name="Taylor A."/>
            <person name="Grigoriev I.V."/>
            <person name="Nagy L.G."/>
            <person name="Martin F."/>
            <person name="Kauserud H."/>
        </authorList>
    </citation>
    <scope>NUCLEOTIDE SEQUENCE</scope>
    <source>
        <strain evidence="7">CBHHK067</strain>
    </source>
</reference>
<evidence type="ECO:0000256" key="1">
    <source>
        <dbReference type="ARBA" id="ARBA00001974"/>
    </source>
</evidence>
<keyword evidence="3 4" id="KW-0274">FAD</keyword>
<comment type="similarity">
    <text evidence="2 4">Belongs to the GMC oxidoreductase family.</text>
</comment>
<dbReference type="Gene3D" id="3.50.50.60">
    <property type="entry name" value="FAD/NAD(P)-binding domain"/>
    <property type="match status" value="1"/>
</dbReference>
<dbReference type="GO" id="GO:0050660">
    <property type="term" value="F:flavin adenine dinucleotide binding"/>
    <property type="evidence" value="ECO:0007669"/>
    <property type="project" value="InterPro"/>
</dbReference>
<dbReference type="PROSITE" id="PS00623">
    <property type="entry name" value="GMC_OXRED_1"/>
    <property type="match status" value="1"/>
</dbReference>
<organism evidence="7 8">
    <name type="scientific">Mycena rosella</name>
    <name type="common">Pink bonnet</name>
    <name type="synonym">Agaricus rosellus</name>
    <dbReference type="NCBI Taxonomy" id="1033263"/>
    <lineage>
        <taxon>Eukaryota</taxon>
        <taxon>Fungi</taxon>
        <taxon>Dikarya</taxon>
        <taxon>Basidiomycota</taxon>
        <taxon>Agaricomycotina</taxon>
        <taxon>Agaricomycetes</taxon>
        <taxon>Agaricomycetidae</taxon>
        <taxon>Agaricales</taxon>
        <taxon>Marasmiineae</taxon>
        <taxon>Mycenaceae</taxon>
        <taxon>Mycena</taxon>
    </lineage>
</organism>
<comment type="cofactor">
    <cofactor evidence="1 3">
        <name>FAD</name>
        <dbReference type="ChEBI" id="CHEBI:57692"/>
    </cofactor>
</comment>
<dbReference type="InterPro" id="IPR036188">
    <property type="entry name" value="FAD/NAD-bd_sf"/>
</dbReference>
<feature type="binding site" evidence="3">
    <location>
        <position position="235"/>
    </location>
    <ligand>
        <name>FAD</name>
        <dbReference type="ChEBI" id="CHEBI:57692"/>
    </ligand>
</feature>
<feature type="domain" description="Glucose-methanol-choline oxidoreductase N-terminal" evidence="6">
    <location>
        <begin position="278"/>
        <end position="292"/>
    </location>
</feature>
<dbReference type="InterPro" id="IPR012132">
    <property type="entry name" value="GMC_OxRdtase"/>
</dbReference>
<evidence type="ECO:0000256" key="4">
    <source>
        <dbReference type="RuleBase" id="RU003968"/>
    </source>
</evidence>
<feature type="binding site" evidence="3">
    <location>
        <begin position="536"/>
        <end position="537"/>
    </location>
    <ligand>
        <name>FAD</name>
        <dbReference type="ChEBI" id="CHEBI:57692"/>
    </ligand>
</feature>
<dbReference type="EMBL" id="JARKIE010000070">
    <property type="protein sequence ID" value="KAJ7689671.1"/>
    <property type="molecule type" value="Genomic_DNA"/>
</dbReference>
<dbReference type="AlphaFoldDB" id="A0AAD7DEA8"/>
<dbReference type="Proteomes" id="UP001221757">
    <property type="component" value="Unassembled WGS sequence"/>
</dbReference>
<dbReference type="GO" id="GO:0016614">
    <property type="term" value="F:oxidoreductase activity, acting on CH-OH group of donors"/>
    <property type="evidence" value="ECO:0007669"/>
    <property type="project" value="InterPro"/>
</dbReference>
<accession>A0AAD7DEA8</accession>
<dbReference type="Gene3D" id="3.30.560.10">
    <property type="entry name" value="Glucose Oxidase, domain 3"/>
    <property type="match status" value="1"/>
</dbReference>
<dbReference type="Pfam" id="PF00732">
    <property type="entry name" value="GMC_oxred_N"/>
    <property type="match status" value="1"/>
</dbReference>
<feature type="binding site" evidence="3">
    <location>
        <begin position="101"/>
        <end position="104"/>
    </location>
    <ligand>
        <name>FAD</name>
        <dbReference type="ChEBI" id="CHEBI:57692"/>
    </ligand>
</feature>
<dbReference type="InterPro" id="IPR007867">
    <property type="entry name" value="GMC_OxRtase_C"/>
</dbReference>
<keyword evidence="4" id="KW-0285">Flavoprotein</keyword>
<dbReference type="PIRSF" id="PIRSF000137">
    <property type="entry name" value="Alcohol_oxidase"/>
    <property type="match status" value="1"/>
</dbReference>
<comment type="caution">
    <text evidence="7">The sequence shown here is derived from an EMBL/GenBank/DDBJ whole genome shotgun (WGS) entry which is preliminary data.</text>
</comment>
<keyword evidence="8" id="KW-1185">Reference proteome</keyword>
<feature type="domain" description="Glucose-methanol-choline oxidoreductase N-terminal" evidence="5">
    <location>
        <begin position="91"/>
        <end position="114"/>
    </location>
</feature>
<dbReference type="InterPro" id="IPR000172">
    <property type="entry name" value="GMC_OxRdtase_N"/>
</dbReference>
<dbReference type="SUPFAM" id="SSF54373">
    <property type="entry name" value="FAD-linked reductases, C-terminal domain"/>
    <property type="match status" value="1"/>
</dbReference>
<dbReference type="PANTHER" id="PTHR11552">
    <property type="entry name" value="GLUCOSE-METHANOL-CHOLINE GMC OXIDOREDUCTASE"/>
    <property type="match status" value="1"/>
</dbReference>
<dbReference type="PROSITE" id="PS00624">
    <property type="entry name" value="GMC_OXRED_2"/>
    <property type="match status" value="1"/>
</dbReference>
<evidence type="ECO:0000313" key="8">
    <source>
        <dbReference type="Proteomes" id="UP001221757"/>
    </source>
</evidence>
<proteinExistence type="inferred from homology"/>
<evidence type="ECO:0000256" key="2">
    <source>
        <dbReference type="ARBA" id="ARBA00010790"/>
    </source>
</evidence>
<dbReference type="PANTHER" id="PTHR11552:SF78">
    <property type="entry name" value="GLUCOSE-METHANOL-CHOLINE OXIDOREDUCTASE N-TERMINAL DOMAIN-CONTAINING PROTEIN"/>
    <property type="match status" value="1"/>
</dbReference>
<evidence type="ECO:0000259" key="6">
    <source>
        <dbReference type="PROSITE" id="PS00624"/>
    </source>
</evidence>